<name>A0AAD6NK09_DREDA</name>
<dbReference type="Gene3D" id="3.40.50.12230">
    <property type="match status" value="1"/>
</dbReference>
<dbReference type="GO" id="GO:0004479">
    <property type="term" value="F:methionyl-tRNA formyltransferase activity"/>
    <property type="evidence" value="ECO:0007669"/>
    <property type="project" value="UniProtKB-EC"/>
</dbReference>
<dbReference type="InterPro" id="IPR036477">
    <property type="entry name" value="Formyl_transf_N_sf"/>
</dbReference>
<dbReference type="AlphaFoldDB" id="A0AAD6NK09"/>
<protein>
    <recommendedName>
        <fullName evidence="1">methionyl-tRNA formyltransferase</fullName>
        <ecNumber evidence="1">2.1.2.9</ecNumber>
    </recommendedName>
</protein>
<dbReference type="PANTHER" id="PTHR11138">
    <property type="entry name" value="METHIONYL-TRNA FORMYLTRANSFERASE"/>
    <property type="match status" value="1"/>
</dbReference>
<dbReference type="CDD" id="cd08646">
    <property type="entry name" value="FMT_core_Met-tRNA-FMT_N"/>
    <property type="match status" value="1"/>
</dbReference>
<accession>A0AAD6NK09</accession>
<dbReference type="PANTHER" id="PTHR11138:SF5">
    <property type="entry name" value="METHIONYL-TRNA FORMYLTRANSFERASE, MITOCHONDRIAL"/>
    <property type="match status" value="1"/>
</dbReference>
<reference evidence="3" key="1">
    <citation type="submission" date="2023-01" db="EMBL/GenBank/DDBJ databases">
        <title>The chitinases involved in constricting ring structure development in the nematode-trapping fungus Drechslerella dactyloides.</title>
        <authorList>
            <person name="Wang R."/>
            <person name="Zhang L."/>
            <person name="Tang P."/>
            <person name="Li S."/>
            <person name="Liang L."/>
        </authorList>
    </citation>
    <scope>NUCLEOTIDE SEQUENCE</scope>
    <source>
        <strain evidence="3">YMF1.00031</strain>
    </source>
</reference>
<dbReference type="GO" id="GO:0005739">
    <property type="term" value="C:mitochondrion"/>
    <property type="evidence" value="ECO:0007669"/>
    <property type="project" value="TreeGrafter"/>
</dbReference>
<dbReference type="Proteomes" id="UP001221413">
    <property type="component" value="Unassembled WGS sequence"/>
</dbReference>
<dbReference type="InterPro" id="IPR041711">
    <property type="entry name" value="Met-tRNA-FMT_N"/>
</dbReference>
<dbReference type="EMBL" id="JAQGDS010000004">
    <property type="protein sequence ID" value="KAJ6261309.1"/>
    <property type="molecule type" value="Genomic_DNA"/>
</dbReference>
<sequence length="411" mass="45394">MRMLSMRRVLSRPSTFSSSRISLLARSANRGFHGSPIVAQGLKILFCGSDAFSVQSLKTLIELKNATQNESIESIDVLVKHEKPSGRGLMAQRVNPVQVLAREYSLPYHEVERNAFNSWNLPGPTDLIVAVSFGLFIPKNLIEQSRYGGLNVHPSFLPRGAAPVQHALVNGDPTTGVVVQTLDVEKFDNGRILAKSDPIPIRIDKTAYPDPRLYDNLLQTLGEEGGKLLAAVIKDGLYDPAKYASLDITTGETPKFASKLPTKASLIRFGEMAAWQAFRLGLVFNNLYCFRVKLKRTSDGVIPTQPARVIVGPVRMPTSREFDRYLSKAPVDLQWVHIPTEKSTGHTKGKHSQDPGDLALQVSDGNWVVVKYLTVEGKKMRDAKSWADNVDPKDVRLVTNVTAVPEEGKNN</sequence>
<evidence type="ECO:0000256" key="1">
    <source>
        <dbReference type="ARBA" id="ARBA00012261"/>
    </source>
</evidence>
<evidence type="ECO:0000313" key="3">
    <source>
        <dbReference type="EMBL" id="KAJ6261309.1"/>
    </source>
</evidence>
<dbReference type="Pfam" id="PF00551">
    <property type="entry name" value="Formyl_trans_N"/>
    <property type="match status" value="1"/>
</dbReference>
<gene>
    <name evidence="3" type="ORF">Dda_3978</name>
</gene>
<dbReference type="InterPro" id="IPR002376">
    <property type="entry name" value="Formyl_transf_N"/>
</dbReference>
<organism evidence="3 4">
    <name type="scientific">Drechslerella dactyloides</name>
    <name type="common">Nematode-trapping fungus</name>
    <name type="synonym">Arthrobotrys dactyloides</name>
    <dbReference type="NCBI Taxonomy" id="74499"/>
    <lineage>
        <taxon>Eukaryota</taxon>
        <taxon>Fungi</taxon>
        <taxon>Dikarya</taxon>
        <taxon>Ascomycota</taxon>
        <taxon>Pezizomycotina</taxon>
        <taxon>Orbiliomycetes</taxon>
        <taxon>Orbiliales</taxon>
        <taxon>Orbiliaceae</taxon>
        <taxon>Drechslerella</taxon>
    </lineage>
</organism>
<evidence type="ECO:0000313" key="4">
    <source>
        <dbReference type="Proteomes" id="UP001221413"/>
    </source>
</evidence>
<keyword evidence="4" id="KW-1185">Reference proteome</keyword>
<dbReference type="EC" id="2.1.2.9" evidence="1"/>
<dbReference type="SUPFAM" id="SSF53328">
    <property type="entry name" value="Formyltransferase"/>
    <property type="match status" value="1"/>
</dbReference>
<evidence type="ECO:0000259" key="2">
    <source>
        <dbReference type="Pfam" id="PF00551"/>
    </source>
</evidence>
<feature type="domain" description="Formyl transferase N-terminal" evidence="2">
    <location>
        <begin position="43"/>
        <end position="206"/>
    </location>
</feature>
<proteinExistence type="predicted"/>
<comment type="caution">
    <text evidence="3">The sequence shown here is derived from an EMBL/GenBank/DDBJ whole genome shotgun (WGS) entry which is preliminary data.</text>
</comment>